<accession>A0ACC3NB87</accession>
<reference evidence="1" key="1">
    <citation type="submission" date="2023-07" db="EMBL/GenBank/DDBJ databases">
        <title>Black Yeasts Isolated from many extreme environments.</title>
        <authorList>
            <person name="Coleine C."/>
            <person name="Stajich J.E."/>
            <person name="Selbmann L."/>
        </authorList>
    </citation>
    <scope>NUCLEOTIDE SEQUENCE</scope>
    <source>
        <strain evidence="1">CCFEE 5714</strain>
    </source>
</reference>
<gene>
    <name evidence="1" type="primary">EXG3_3</name>
    <name evidence="1" type="ORF">LTR37_008756</name>
</gene>
<proteinExistence type="predicted"/>
<evidence type="ECO:0000313" key="2">
    <source>
        <dbReference type="Proteomes" id="UP001281147"/>
    </source>
</evidence>
<keyword evidence="1" id="KW-0378">Hydrolase</keyword>
<protein>
    <submittedName>
        <fullName evidence="1">Glucan 1,3-beta-glucosidase 3</fullName>
        <ecNumber evidence="1">3.2.1.58</ecNumber>
    </submittedName>
</protein>
<dbReference type="EC" id="3.2.1.58" evidence="1"/>
<organism evidence="1 2">
    <name type="scientific">Vermiconidia calcicola</name>
    <dbReference type="NCBI Taxonomy" id="1690605"/>
    <lineage>
        <taxon>Eukaryota</taxon>
        <taxon>Fungi</taxon>
        <taxon>Dikarya</taxon>
        <taxon>Ascomycota</taxon>
        <taxon>Pezizomycotina</taxon>
        <taxon>Dothideomycetes</taxon>
        <taxon>Dothideomycetidae</taxon>
        <taxon>Mycosphaerellales</taxon>
        <taxon>Extremaceae</taxon>
        <taxon>Vermiconidia</taxon>
    </lineage>
</organism>
<keyword evidence="2" id="KW-1185">Reference proteome</keyword>
<dbReference type="EMBL" id="JAUTXU010000065">
    <property type="protein sequence ID" value="KAK3713071.1"/>
    <property type="molecule type" value="Genomic_DNA"/>
</dbReference>
<name>A0ACC3NB87_9PEZI</name>
<keyword evidence="1" id="KW-0326">Glycosidase</keyword>
<dbReference type="Proteomes" id="UP001281147">
    <property type="component" value="Unassembled WGS sequence"/>
</dbReference>
<evidence type="ECO:0000313" key="1">
    <source>
        <dbReference type="EMBL" id="KAK3713071.1"/>
    </source>
</evidence>
<comment type="caution">
    <text evidence="1">The sequence shown here is derived from an EMBL/GenBank/DDBJ whole genome shotgun (WGS) entry which is preliminary data.</text>
</comment>
<sequence length="559" mass="63606">MRVSWSYFITSVFILIFLFLLARYIYRDPQKREYIAKPFTIAMHFFHKNSLQTNIAATQSGLQAPTLADVTRYRYHHGTNLGSAFVVERWMTEHMFPFSAAGQGTSELTAVSAWVVLEGDQDARERFEKHWREYVSDADLDWLRDVARCTTVRLPIGYFTLGPKFCEGTPFKGVASVYQNAWQAVKNLVKRCNDRGMGVLIDLHALPGGANSGEHSGTNSGKAELWGSKANLDLATKCVCFIAQQTRTMEGVAGIQIVNEAESHAKGMYEWYDRVLLELSHVDNTIPIYISDGWNLNHALGWSQPKNNMRTQPTFNPVVVDTHLYWCFSDADKAKSPQQIVYEVHSTLSELDGKDGSVNDRGAAQVSVGEYSCVLSEETWAKRRDTPKDQLVRNFGVAQSQRYQRRACGSMFWSYRMDWTGGEWGFRRMNEKHAIGIPLSLALPAAELRNRITQAQTQRDLRKGNTVKSHVQYWDKNYPGQPYEHWRFEQGWEVGFADAAGFLGMRGQRGWEGGDKIGMLDLWVLKRLRESGQAAAVFAWEWEAGLRHGVRDFYECVGV</sequence>